<feature type="transmembrane region" description="Helical" evidence="8">
    <location>
        <begin position="14"/>
        <end position="32"/>
    </location>
</feature>
<dbReference type="Proteomes" id="UP000594263">
    <property type="component" value="Unplaced"/>
</dbReference>
<evidence type="ECO:0000256" key="1">
    <source>
        <dbReference type="ARBA" id="ARBA00004651"/>
    </source>
</evidence>
<dbReference type="Pfam" id="PF04535">
    <property type="entry name" value="CASP_dom"/>
    <property type="match status" value="1"/>
</dbReference>
<evidence type="ECO:0000256" key="4">
    <source>
        <dbReference type="ARBA" id="ARBA00022475"/>
    </source>
</evidence>
<evidence type="ECO:0000259" key="9">
    <source>
        <dbReference type="Pfam" id="PF04535"/>
    </source>
</evidence>
<feature type="transmembrane region" description="Helical" evidence="8">
    <location>
        <begin position="88"/>
        <end position="109"/>
    </location>
</feature>
<dbReference type="OMA" id="IYACRRD"/>
<evidence type="ECO:0000256" key="3">
    <source>
        <dbReference type="ARBA" id="ARBA00011489"/>
    </source>
</evidence>
<evidence type="ECO:0000256" key="2">
    <source>
        <dbReference type="ARBA" id="ARBA00007651"/>
    </source>
</evidence>
<dbReference type="PANTHER" id="PTHR32021">
    <property type="entry name" value="CASP-LIKE PROTEIN 5B3"/>
    <property type="match status" value="1"/>
</dbReference>
<dbReference type="EnsemblPlants" id="Kaladp0041s0040.1.v1.1">
    <property type="protein sequence ID" value="Kaladp0041s0040.1.v1.1"/>
    <property type="gene ID" value="Kaladp0041s0040.v1.1"/>
</dbReference>
<name>A0A7N0TPR0_KALFE</name>
<proteinExistence type="inferred from homology"/>
<feature type="domain" description="Casparian strip membrane protein" evidence="9">
    <location>
        <begin position="8"/>
        <end position="138"/>
    </location>
</feature>
<reference evidence="10" key="1">
    <citation type="submission" date="2021-01" db="UniProtKB">
        <authorList>
            <consortium name="EnsemblPlants"/>
        </authorList>
    </citation>
    <scope>IDENTIFICATION</scope>
</reference>
<dbReference type="InterPro" id="IPR006702">
    <property type="entry name" value="CASP_dom"/>
</dbReference>
<comment type="similarity">
    <text evidence="2 8">Belongs to the Casparian strip membrane proteins (CASP) family.</text>
</comment>
<sequence>MKNLFGGPGRVSGLVMRVFQCLFAASSIGIMVSSSGFSTSTAFCYLIASMGIQFLWSFALACLDMHALRIKKDLQNHLLVSLFAVGDWVTSILSLAAACSSAGVVVLYAKDTQLCQAQKTLNCEGFQIAIAMAFISWFYLAISSNVMFWLMASS</sequence>
<comment type="subcellular location">
    <subcellularLocation>
        <location evidence="1 8">Cell membrane</location>
        <topology evidence="1 8">Multi-pass membrane protein</topology>
    </subcellularLocation>
</comment>
<dbReference type="PANTHER" id="PTHR32021:SF0">
    <property type="entry name" value="CASP-LIKE PROTEIN 5B2"/>
    <property type="match status" value="1"/>
</dbReference>
<keyword evidence="11" id="KW-1185">Reference proteome</keyword>
<keyword evidence="4 8" id="KW-1003">Cell membrane</keyword>
<dbReference type="AlphaFoldDB" id="A0A7N0TPR0"/>
<comment type="subunit">
    <text evidence="3 8">Homodimer and heterodimers.</text>
</comment>
<evidence type="ECO:0000313" key="11">
    <source>
        <dbReference type="Proteomes" id="UP000594263"/>
    </source>
</evidence>
<evidence type="ECO:0000256" key="8">
    <source>
        <dbReference type="RuleBase" id="RU361233"/>
    </source>
</evidence>
<keyword evidence="5 8" id="KW-0812">Transmembrane</keyword>
<evidence type="ECO:0000256" key="5">
    <source>
        <dbReference type="ARBA" id="ARBA00022692"/>
    </source>
</evidence>
<dbReference type="GO" id="GO:0005886">
    <property type="term" value="C:plasma membrane"/>
    <property type="evidence" value="ECO:0007669"/>
    <property type="project" value="UniProtKB-SubCell"/>
</dbReference>
<evidence type="ECO:0000256" key="6">
    <source>
        <dbReference type="ARBA" id="ARBA00022989"/>
    </source>
</evidence>
<keyword evidence="7 8" id="KW-0472">Membrane</keyword>
<evidence type="ECO:0000313" key="10">
    <source>
        <dbReference type="EnsemblPlants" id="Kaladp0041s0040.1.v1.1"/>
    </source>
</evidence>
<evidence type="ECO:0000256" key="7">
    <source>
        <dbReference type="ARBA" id="ARBA00023136"/>
    </source>
</evidence>
<dbReference type="Gramene" id="Kaladp0041s0040.1.v1.1">
    <property type="protein sequence ID" value="Kaladp0041s0040.1.v1.1"/>
    <property type="gene ID" value="Kaladp0041s0040.v1.1"/>
</dbReference>
<feature type="transmembrane region" description="Helical" evidence="8">
    <location>
        <begin position="130"/>
        <end position="152"/>
    </location>
</feature>
<accession>A0A7N0TPR0</accession>
<protein>
    <recommendedName>
        <fullName evidence="8">CASP-like protein</fullName>
    </recommendedName>
</protein>
<keyword evidence="6 8" id="KW-1133">Transmembrane helix</keyword>
<feature type="transmembrane region" description="Helical" evidence="8">
    <location>
        <begin position="44"/>
        <end position="68"/>
    </location>
</feature>
<dbReference type="InterPro" id="IPR045009">
    <property type="entry name" value="CASPL-5"/>
</dbReference>
<organism evidence="10 11">
    <name type="scientific">Kalanchoe fedtschenkoi</name>
    <name type="common">Lavender scallops</name>
    <name type="synonym">South American air plant</name>
    <dbReference type="NCBI Taxonomy" id="63787"/>
    <lineage>
        <taxon>Eukaryota</taxon>
        <taxon>Viridiplantae</taxon>
        <taxon>Streptophyta</taxon>
        <taxon>Embryophyta</taxon>
        <taxon>Tracheophyta</taxon>
        <taxon>Spermatophyta</taxon>
        <taxon>Magnoliopsida</taxon>
        <taxon>eudicotyledons</taxon>
        <taxon>Gunneridae</taxon>
        <taxon>Pentapetalae</taxon>
        <taxon>Saxifragales</taxon>
        <taxon>Crassulaceae</taxon>
        <taxon>Kalanchoe</taxon>
    </lineage>
</organism>